<accession>K9WW82</accession>
<dbReference type="AlphaFoldDB" id="K9WW82"/>
<dbReference type="KEGG" id="csg:Cylst_2406"/>
<gene>
    <name evidence="2" type="ORF">Cylst_2406</name>
</gene>
<dbReference type="InterPro" id="IPR029044">
    <property type="entry name" value="Nucleotide-diphossugar_trans"/>
</dbReference>
<dbReference type="HOGENOM" id="CLU_061980_1_2_3"/>
<dbReference type="Gene3D" id="3.90.550.10">
    <property type="entry name" value="Spore Coat Polysaccharide Biosynthesis Protein SpsA, Chain A"/>
    <property type="match status" value="1"/>
</dbReference>
<dbReference type="STRING" id="56107.Cylst_2406"/>
<dbReference type="RefSeq" id="WP_015207879.1">
    <property type="nucleotide sequence ID" value="NC_019757.1"/>
</dbReference>
<dbReference type="InterPro" id="IPR025877">
    <property type="entry name" value="MobA-like_NTP_Trfase"/>
</dbReference>
<keyword evidence="3" id="KW-1185">Reference proteome</keyword>
<proteinExistence type="predicted"/>
<organism evidence="2 3">
    <name type="scientific">Cylindrospermum stagnale PCC 7417</name>
    <dbReference type="NCBI Taxonomy" id="56107"/>
    <lineage>
        <taxon>Bacteria</taxon>
        <taxon>Bacillati</taxon>
        <taxon>Cyanobacteriota</taxon>
        <taxon>Cyanophyceae</taxon>
        <taxon>Nostocales</taxon>
        <taxon>Nostocaceae</taxon>
        <taxon>Cylindrospermum</taxon>
    </lineage>
</organism>
<reference evidence="2 3" key="1">
    <citation type="submission" date="2012-06" db="EMBL/GenBank/DDBJ databases">
        <title>Finished chromosome of genome of Cylindrospermum stagnale PCC 7417.</title>
        <authorList>
            <consortium name="US DOE Joint Genome Institute"/>
            <person name="Gugger M."/>
            <person name="Coursin T."/>
            <person name="Rippka R."/>
            <person name="Tandeau De Marsac N."/>
            <person name="Huntemann M."/>
            <person name="Wei C.-L."/>
            <person name="Han J."/>
            <person name="Detter J.C."/>
            <person name="Han C."/>
            <person name="Tapia R."/>
            <person name="Chen A."/>
            <person name="Kyrpides N."/>
            <person name="Mavromatis K."/>
            <person name="Markowitz V."/>
            <person name="Szeto E."/>
            <person name="Ivanova N."/>
            <person name="Pagani I."/>
            <person name="Pati A."/>
            <person name="Goodwin L."/>
            <person name="Nordberg H.P."/>
            <person name="Cantor M.N."/>
            <person name="Hua S.X."/>
            <person name="Woyke T."/>
            <person name="Kerfeld C.A."/>
        </authorList>
    </citation>
    <scope>NUCLEOTIDE SEQUENCE [LARGE SCALE GENOMIC DNA]</scope>
    <source>
        <strain evidence="2 3">PCC 7417</strain>
    </source>
</reference>
<protein>
    <submittedName>
        <fullName evidence="2">Putative MobA-like protein</fullName>
    </submittedName>
</protein>
<evidence type="ECO:0000313" key="3">
    <source>
        <dbReference type="Proteomes" id="UP000010475"/>
    </source>
</evidence>
<dbReference type="CDD" id="cd04182">
    <property type="entry name" value="GT_2_like_f"/>
    <property type="match status" value="1"/>
</dbReference>
<feature type="domain" description="MobA-like NTP transferase" evidence="1">
    <location>
        <begin position="4"/>
        <end position="160"/>
    </location>
</feature>
<dbReference type="Pfam" id="PF12804">
    <property type="entry name" value="NTP_transf_3"/>
    <property type="match status" value="1"/>
</dbReference>
<dbReference type="PANTHER" id="PTHR43777:SF1">
    <property type="entry name" value="MOLYBDENUM COFACTOR CYTIDYLYLTRANSFERASE"/>
    <property type="match status" value="1"/>
</dbReference>
<dbReference type="PATRIC" id="fig|56107.3.peg.2655"/>
<evidence type="ECO:0000259" key="1">
    <source>
        <dbReference type="Pfam" id="PF12804"/>
    </source>
</evidence>
<dbReference type="Proteomes" id="UP000010475">
    <property type="component" value="Chromosome"/>
</dbReference>
<sequence>MHFVIILAAGKSTRMGICKTTLPWCQGKTLLTYQLEKWLSLGFTPLVVFGLHNSHQQKDCLPGCLSVINPHSNAGKTTSIITGLQNIPQKFDVLAISAVDQPRNFEIYQQLLQAHQENSALITAPTYQGKMGHPLLFANKMRSHLEKICEETLGLRQVISEFYPLICQVEFDNPAVLVDINTPEEYQKELRGCL</sequence>
<dbReference type="eggNOG" id="COG2068">
    <property type="taxonomic scope" value="Bacteria"/>
</dbReference>
<dbReference type="SUPFAM" id="SSF53448">
    <property type="entry name" value="Nucleotide-diphospho-sugar transferases"/>
    <property type="match status" value="1"/>
</dbReference>
<dbReference type="OrthoDB" id="285216at2"/>
<dbReference type="GO" id="GO:0016779">
    <property type="term" value="F:nucleotidyltransferase activity"/>
    <property type="evidence" value="ECO:0007669"/>
    <property type="project" value="UniProtKB-ARBA"/>
</dbReference>
<dbReference type="PANTHER" id="PTHR43777">
    <property type="entry name" value="MOLYBDENUM COFACTOR CYTIDYLYLTRANSFERASE"/>
    <property type="match status" value="1"/>
</dbReference>
<dbReference type="EMBL" id="CP003642">
    <property type="protein sequence ID" value="AFZ24625.1"/>
    <property type="molecule type" value="Genomic_DNA"/>
</dbReference>
<evidence type="ECO:0000313" key="2">
    <source>
        <dbReference type="EMBL" id="AFZ24625.1"/>
    </source>
</evidence>
<name>K9WW82_9NOST</name>